<keyword evidence="1 6" id="KW-0645">Protease</keyword>
<feature type="binding site" evidence="6">
    <location>
        <position position="146"/>
    </location>
    <ligand>
        <name>Zn(2+)</name>
        <dbReference type="ChEBI" id="CHEBI:29105"/>
        <note>catalytic</note>
    </ligand>
</feature>
<dbReference type="PROSITE" id="PS51864">
    <property type="entry name" value="ASTACIN"/>
    <property type="match status" value="1"/>
</dbReference>
<evidence type="ECO:0000256" key="5">
    <source>
        <dbReference type="ARBA" id="ARBA00023049"/>
    </source>
</evidence>
<evidence type="ECO:0000256" key="1">
    <source>
        <dbReference type="ARBA" id="ARBA00022670"/>
    </source>
</evidence>
<organism evidence="9 10">
    <name type="scientific">Coptotermes formosanus</name>
    <name type="common">Formosan subterranean termite</name>
    <dbReference type="NCBI Taxonomy" id="36987"/>
    <lineage>
        <taxon>Eukaryota</taxon>
        <taxon>Metazoa</taxon>
        <taxon>Ecdysozoa</taxon>
        <taxon>Arthropoda</taxon>
        <taxon>Hexapoda</taxon>
        <taxon>Insecta</taxon>
        <taxon>Pterygota</taxon>
        <taxon>Neoptera</taxon>
        <taxon>Polyneoptera</taxon>
        <taxon>Dictyoptera</taxon>
        <taxon>Blattodea</taxon>
        <taxon>Blattoidea</taxon>
        <taxon>Termitoidae</taxon>
        <taxon>Rhinotermitidae</taxon>
        <taxon>Coptotermes</taxon>
    </lineage>
</organism>
<dbReference type="SMART" id="SM00235">
    <property type="entry name" value="ZnMc"/>
    <property type="match status" value="1"/>
</dbReference>
<dbReference type="EMBL" id="BLKM01003281">
    <property type="protein sequence ID" value="GFG28258.1"/>
    <property type="molecule type" value="Genomic_DNA"/>
</dbReference>
<dbReference type="Gene3D" id="3.40.390.10">
    <property type="entry name" value="Collagenase (Catalytic Domain)"/>
    <property type="match status" value="1"/>
</dbReference>
<keyword evidence="3 6" id="KW-0378">Hydrolase</keyword>
<feature type="chain" id="PRO_5027164574" description="Metalloendopeptidase" evidence="7">
    <location>
        <begin position="19"/>
        <end position="266"/>
    </location>
</feature>
<comment type="cofactor">
    <cofactor evidence="6 7">
        <name>Zn(2+)</name>
        <dbReference type="ChEBI" id="CHEBI:29105"/>
    </cofactor>
    <text evidence="6 7">Binds 1 zinc ion per subunit.</text>
</comment>
<protein>
    <recommendedName>
        <fullName evidence="7">Metalloendopeptidase</fullName>
        <ecNumber evidence="7">3.4.24.-</ecNumber>
    </recommendedName>
</protein>
<dbReference type="InterPro" id="IPR001506">
    <property type="entry name" value="Peptidase_M12A"/>
</dbReference>
<dbReference type="InterPro" id="IPR006026">
    <property type="entry name" value="Peptidase_Metallo"/>
</dbReference>
<evidence type="ECO:0000313" key="9">
    <source>
        <dbReference type="EMBL" id="GFG28258.1"/>
    </source>
</evidence>
<dbReference type="InterPro" id="IPR024079">
    <property type="entry name" value="MetalloPept_cat_dom_sf"/>
</dbReference>
<keyword evidence="2 6" id="KW-0479">Metal-binding</keyword>
<dbReference type="EC" id="3.4.24.-" evidence="7"/>
<dbReference type="AlphaFoldDB" id="A0A6L2PD48"/>
<dbReference type="OrthoDB" id="291007at2759"/>
<evidence type="ECO:0000259" key="8">
    <source>
        <dbReference type="PROSITE" id="PS51864"/>
    </source>
</evidence>
<evidence type="ECO:0000313" key="10">
    <source>
        <dbReference type="Proteomes" id="UP000502823"/>
    </source>
</evidence>
<comment type="caution">
    <text evidence="9">The sequence shown here is derived from an EMBL/GenBank/DDBJ whole genome shotgun (WGS) entry which is preliminary data.</text>
</comment>
<evidence type="ECO:0000256" key="4">
    <source>
        <dbReference type="ARBA" id="ARBA00022833"/>
    </source>
</evidence>
<dbReference type="PRINTS" id="PR00480">
    <property type="entry name" value="ASTACIN"/>
</dbReference>
<dbReference type="PANTHER" id="PTHR10127:SF780">
    <property type="entry name" value="METALLOENDOPEPTIDASE"/>
    <property type="match status" value="1"/>
</dbReference>
<proteinExistence type="predicted"/>
<dbReference type="InParanoid" id="A0A6L2PD48"/>
<feature type="binding site" evidence="6">
    <location>
        <position position="156"/>
    </location>
    <ligand>
        <name>Zn(2+)</name>
        <dbReference type="ChEBI" id="CHEBI:29105"/>
        <note>catalytic</note>
    </ligand>
</feature>
<evidence type="ECO:0000256" key="2">
    <source>
        <dbReference type="ARBA" id="ARBA00022723"/>
    </source>
</evidence>
<sequence>MNRSQLVHLFCLLFSVSGLPYQTRPVYDKSHPELGNLFQGDIILAEGRNALLVKEYLWPNGVIPYIFHSNYTEDEKAKVKAGMKGIEDKTCVKFVPHTSEADYIEIRKATELGCGAMVGRRPGQGLPMAVNYRAPECLQTTGIIQHELLHVLGLFHEQSRPDRDEYVTVLWDNITPEFKLNFAKAPNDVATTYNVPYDYKSLMHYHNTAYSKNGKNTIIAKRTYEEKDILVTGRRKKYDSVQGMGQERPVSHIWQVDVVTYYFTIC</sequence>
<name>A0A6L2PD48_COPFO</name>
<dbReference type="GO" id="GO:0006508">
    <property type="term" value="P:proteolysis"/>
    <property type="evidence" value="ECO:0007669"/>
    <property type="project" value="UniProtKB-KW"/>
</dbReference>
<keyword evidence="10" id="KW-1185">Reference proteome</keyword>
<keyword evidence="7" id="KW-0732">Signal</keyword>
<accession>A0A6L2PD48</accession>
<dbReference type="SUPFAM" id="SSF55486">
    <property type="entry name" value="Metalloproteases ('zincins'), catalytic domain"/>
    <property type="match status" value="1"/>
</dbReference>
<keyword evidence="5 6" id="KW-0482">Metalloprotease</keyword>
<dbReference type="GO" id="GO:0004222">
    <property type="term" value="F:metalloendopeptidase activity"/>
    <property type="evidence" value="ECO:0007669"/>
    <property type="project" value="UniProtKB-UniRule"/>
</dbReference>
<gene>
    <name evidence="9" type="ORF">Cfor_07890</name>
</gene>
<feature type="domain" description="Peptidase M12A" evidence="8">
    <location>
        <begin position="49"/>
        <end position="266"/>
    </location>
</feature>
<evidence type="ECO:0000256" key="7">
    <source>
        <dbReference type="RuleBase" id="RU361183"/>
    </source>
</evidence>
<reference evidence="10" key="1">
    <citation type="submission" date="2020-01" db="EMBL/GenBank/DDBJ databases">
        <title>Draft genome sequence of the Termite Coptotermes fromosanus.</title>
        <authorList>
            <person name="Itakura S."/>
            <person name="Yosikawa Y."/>
            <person name="Umezawa K."/>
        </authorList>
    </citation>
    <scope>NUCLEOTIDE SEQUENCE [LARGE SCALE GENOMIC DNA]</scope>
</reference>
<dbReference type="GO" id="GO:0008270">
    <property type="term" value="F:zinc ion binding"/>
    <property type="evidence" value="ECO:0007669"/>
    <property type="project" value="UniProtKB-UniRule"/>
</dbReference>
<evidence type="ECO:0000256" key="3">
    <source>
        <dbReference type="ARBA" id="ARBA00022801"/>
    </source>
</evidence>
<feature type="binding site" evidence="6">
    <location>
        <position position="150"/>
    </location>
    <ligand>
        <name>Zn(2+)</name>
        <dbReference type="ChEBI" id="CHEBI:29105"/>
        <note>catalytic</note>
    </ligand>
</feature>
<comment type="caution">
    <text evidence="6">Lacks conserved residue(s) required for the propagation of feature annotation.</text>
</comment>
<evidence type="ECO:0000256" key="6">
    <source>
        <dbReference type="PROSITE-ProRule" id="PRU01211"/>
    </source>
</evidence>
<feature type="active site" evidence="6">
    <location>
        <position position="147"/>
    </location>
</feature>
<dbReference type="CDD" id="cd04280">
    <property type="entry name" value="ZnMc_astacin_like"/>
    <property type="match status" value="1"/>
</dbReference>
<dbReference type="Proteomes" id="UP000502823">
    <property type="component" value="Unassembled WGS sequence"/>
</dbReference>
<dbReference type="PANTHER" id="PTHR10127">
    <property type="entry name" value="DISCOIDIN, CUB, EGF, LAMININ , AND ZINC METALLOPROTEASE DOMAIN CONTAINING"/>
    <property type="match status" value="1"/>
</dbReference>
<keyword evidence="4 6" id="KW-0862">Zinc</keyword>
<feature type="signal peptide" evidence="7">
    <location>
        <begin position="1"/>
        <end position="18"/>
    </location>
</feature>
<dbReference type="InterPro" id="IPR034035">
    <property type="entry name" value="Astacin-like_dom"/>
</dbReference>
<dbReference type="Pfam" id="PF01400">
    <property type="entry name" value="Astacin"/>
    <property type="match status" value="1"/>
</dbReference>